<dbReference type="AlphaFoldDB" id="A0A151Z6P2"/>
<dbReference type="OMA" id="IRYIVIC"/>
<gene>
    <name evidence="3" type="ORF">DLAC_10123</name>
</gene>
<proteinExistence type="predicted"/>
<dbReference type="InterPro" id="IPR042635">
    <property type="entry name" value="MEGF10/SREC1/2-like"/>
</dbReference>
<evidence type="ECO:0000256" key="2">
    <source>
        <dbReference type="SAM" id="SignalP"/>
    </source>
</evidence>
<feature type="chain" id="PRO_5007592908" evidence="2">
    <location>
        <begin position="19"/>
        <end position="395"/>
    </location>
</feature>
<feature type="signal peptide" evidence="2">
    <location>
        <begin position="1"/>
        <end position="18"/>
    </location>
</feature>
<dbReference type="Proteomes" id="UP000076078">
    <property type="component" value="Unassembled WGS sequence"/>
</dbReference>
<evidence type="ECO:0000256" key="1">
    <source>
        <dbReference type="ARBA" id="ARBA00022536"/>
    </source>
</evidence>
<dbReference type="EMBL" id="LODT01000041">
    <property type="protein sequence ID" value="KYQ89454.1"/>
    <property type="molecule type" value="Genomic_DNA"/>
</dbReference>
<name>A0A151Z6P2_TIELA</name>
<dbReference type="PANTHER" id="PTHR24043:SF8">
    <property type="entry name" value="EGF-LIKE DOMAIN-CONTAINING PROTEIN"/>
    <property type="match status" value="1"/>
</dbReference>
<keyword evidence="1" id="KW-0245">EGF-like domain</keyword>
<sequence>MKIKIIVLILFLVTVINCGSEETSEITLKNCEQGWWGKNCQNTCPDNCLNDNCDSLSGACTSGCEDGWWGSICTYRCSEECDTYTCNNVTGACASCNEYYWGSNCTNLCSTHCSSSGTTCNKNTGCCNGCGGTWTGNCNCSISASCAEPSGASCVWYSECLEPATVGACPFMVNVMFQQCIKETELEPHLSELGQKWVGNVRACIQQSLAKTILVTAPSGEVDCETATEGFYNDIAICYLQGPVSFCSLPHSDQGQILTLGNGIIFFDYWYNLLSMGYELVQNCKVDFWETVVTSYEDTEERSVFPTENLSVSSLQTAMNNSLLSFGMKLTFIDVPTVSSSNTTSLIILSNYTDMEPINVPLAINVVESVMESWAGDNTNYQVYFNGIYQNPKNE</sequence>
<organism evidence="3 4">
    <name type="scientific">Tieghemostelium lacteum</name>
    <name type="common">Slime mold</name>
    <name type="synonym">Dictyostelium lacteum</name>
    <dbReference type="NCBI Taxonomy" id="361077"/>
    <lineage>
        <taxon>Eukaryota</taxon>
        <taxon>Amoebozoa</taxon>
        <taxon>Evosea</taxon>
        <taxon>Eumycetozoa</taxon>
        <taxon>Dictyostelia</taxon>
        <taxon>Dictyosteliales</taxon>
        <taxon>Raperosteliaceae</taxon>
        <taxon>Tieghemostelium</taxon>
    </lineage>
</organism>
<keyword evidence="4" id="KW-1185">Reference proteome</keyword>
<evidence type="ECO:0000313" key="3">
    <source>
        <dbReference type="EMBL" id="KYQ89454.1"/>
    </source>
</evidence>
<accession>A0A151Z6P2</accession>
<evidence type="ECO:0000313" key="4">
    <source>
        <dbReference type="Proteomes" id="UP000076078"/>
    </source>
</evidence>
<dbReference type="InParanoid" id="A0A151Z6P2"/>
<keyword evidence="2" id="KW-0732">Signal</keyword>
<dbReference type="GO" id="GO:0005044">
    <property type="term" value="F:scavenger receptor activity"/>
    <property type="evidence" value="ECO:0007669"/>
    <property type="project" value="InterPro"/>
</dbReference>
<dbReference type="PANTHER" id="PTHR24043">
    <property type="entry name" value="SCAVENGER RECEPTOR CLASS F"/>
    <property type="match status" value="1"/>
</dbReference>
<reference evidence="3 4" key="1">
    <citation type="submission" date="2015-12" db="EMBL/GenBank/DDBJ databases">
        <title>Dictyostelia acquired genes for synthesis and detection of signals that induce cell-type specialization by lateral gene transfer from prokaryotes.</title>
        <authorList>
            <person name="Gloeckner G."/>
            <person name="Schaap P."/>
        </authorList>
    </citation>
    <scope>NUCLEOTIDE SEQUENCE [LARGE SCALE GENOMIC DNA]</scope>
    <source>
        <strain evidence="3 4">TK</strain>
    </source>
</reference>
<dbReference type="STRING" id="361077.A0A151Z6P2"/>
<dbReference type="OrthoDB" id="27819at2759"/>
<comment type="caution">
    <text evidence="3">The sequence shown here is derived from an EMBL/GenBank/DDBJ whole genome shotgun (WGS) entry which is preliminary data.</text>
</comment>
<protein>
    <submittedName>
        <fullName evidence="3">EGF-like domain-containing protein</fullName>
    </submittedName>
</protein>